<evidence type="ECO:0000256" key="3">
    <source>
        <dbReference type="ARBA" id="ARBA00022490"/>
    </source>
</evidence>
<dbReference type="InterPro" id="IPR029414">
    <property type="entry name" value="Tricorn_PDZ"/>
</dbReference>
<evidence type="ECO:0000256" key="7">
    <source>
        <dbReference type="PIRNR" id="PIRNR036421"/>
    </source>
</evidence>
<dbReference type="PIRSF" id="PIRSF036421">
    <property type="entry name" value="Tricorn_protease"/>
    <property type="match status" value="1"/>
</dbReference>
<dbReference type="InterPro" id="IPR036034">
    <property type="entry name" value="PDZ_sf"/>
</dbReference>
<keyword evidence="6 7" id="KW-0720">Serine protease</keyword>
<evidence type="ECO:0000256" key="9">
    <source>
        <dbReference type="SAM" id="SignalP"/>
    </source>
</evidence>
<dbReference type="PANTHER" id="PTHR43253">
    <property type="entry name" value="TRICORN PROTEASE HOMOLOG 2-RELATED"/>
    <property type="match status" value="1"/>
</dbReference>
<dbReference type="InterPro" id="IPR012393">
    <property type="entry name" value="Tricorn_protease"/>
</dbReference>
<comment type="subcellular location">
    <subcellularLocation>
        <location evidence="1 7">Cytoplasm</location>
    </subcellularLocation>
</comment>
<comment type="function">
    <text evidence="7">Degrades oligopeptides.</text>
</comment>
<evidence type="ECO:0000256" key="4">
    <source>
        <dbReference type="ARBA" id="ARBA00022670"/>
    </source>
</evidence>
<evidence type="ECO:0000259" key="11">
    <source>
        <dbReference type="Pfam" id="PF14684"/>
    </source>
</evidence>
<dbReference type="InterPro" id="IPR005151">
    <property type="entry name" value="Tail-specific_protease"/>
</dbReference>
<dbReference type="InterPro" id="IPR011042">
    <property type="entry name" value="6-blade_b-propeller_TolB-like"/>
</dbReference>
<evidence type="ECO:0000256" key="8">
    <source>
        <dbReference type="SAM" id="MobiDB-lite"/>
    </source>
</evidence>
<feature type="signal peptide" evidence="9">
    <location>
        <begin position="1"/>
        <end position="19"/>
    </location>
</feature>
<keyword evidence="5 7" id="KW-0378">Hydrolase</keyword>
<gene>
    <name evidence="13" type="ORF">ACFQZJ_08335</name>
</gene>
<feature type="domain" description="Tricorn protease C1" evidence="11">
    <location>
        <begin position="707"/>
        <end position="764"/>
    </location>
</feature>
<dbReference type="CDD" id="cd07562">
    <property type="entry name" value="Peptidase_S41_TRI"/>
    <property type="match status" value="1"/>
</dbReference>
<evidence type="ECO:0000259" key="10">
    <source>
        <dbReference type="Pfam" id="PF03572"/>
    </source>
</evidence>
<feature type="domain" description="Tricorn protease PDZ" evidence="12">
    <location>
        <begin position="809"/>
        <end position="867"/>
    </location>
</feature>
<proteinExistence type="inferred from homology"/>
<name>A0ABW3B2X1_9FLAO</name>
<dbReference type="PANTHER" id="PTHR43253:SF1">
    <property type="entry name" value="TRICORN PROTEASE HOMOLOG 2-RELATED"/>
    <property type="match status" value="1"/>
</dbReference>
<dbReference type="SUPFAM" id="SSF82171">
    <property type="entry name" value="DPP6 N-terminal domain-like"/>
    <property type="match status" value="2"/>
</dbReference>
<organism evidence="13 14">
    <name type="scientific">Maribacter chungangensis</name>
    <dbReference type="NCBI Taxonomy" id="1069117"/>
    <lineage>
        <taxon>Bacteria</taxon>
        <taxon>Pseudomonadati</taxon>
        <taxon>Bacteroidota</taxon>
        <taxon>Flavobacteriia</taxon>
        <taxon>Flavobacteriales</taxon>
        <taxon>Flavobacteriaceae</taxon>
        <taxon>Maribacter</taxon>
    </lineage>
</organism>
<evidence type="ECO:0000256" key="5">
    <source>
        <dbReference type="ARBA" id="ARBA00022801"/>
    </source>
</evidence>
<protein>
    <recommendedName>
        <fullName evidence="7">Tricorn protease homolog</fullName>
        <ecNumber evidence="7">3.4.21.-</ecNumber>
    </recommendedName>
</protein>
<dbReference type="Gene3D" id="2.30.42.10">
    <property type="match status" value="1"/>
</dbReference>
<dbReference type="Pfam" id="PF14685">
    <property type="entry name" value="PDZ_Tricorn"/>
    <property type="match status" value="1"/>
</dbReference>
<dbReference type="Pfam" id="PF03572">
    <property type="entry name" value="Peptidase_S41"/>
    <property type="match status" value="1"/>
</dbReference>
<dbReference type="SUPFAM" id="SSF50156">
    <property type="entry name" value="PDZ domain-like"/>
    <property type="match status" value="1"/>
</dbReference>
<keyword evidence="9" id="KW-0732">Signal</keyword>
<dbReference type="SUPFAM" id="SSF52096">
    <property type="entry name" value="ClpP/crotonase"/>
    <property type="match status" value="1"/>
</dbReference>
<dbReference type="InterPro" id="IPR028204">
    <property type="entry name" value="Tricorn_C1"/>
</dbReference>
<accession>A0ABW3B2X1</accession>
<evidence type="ECO:0000256" key="6">
    <source>
        <dbReference type="ARBA" id="ARBA00022825"/>
    </source>
</evidence>
<dbReference type="Gene3D" id="2.120.10.30">
    <property type="entry name" value="TolB, C-terminal domain"/>
    <property type="match status" value="1"/>
</dbReference>
<feature type="chain" id="PRO_5047029896" description="Tricorn protease homolog" evidence="9">
    <location>
        <begin position="20"/>
        <end position="1079"/>
    </location>
</feature>
<dbReference type="Proteomes" id="UP001597012">
    <property type="component" value="Unassembled WGS sequence"/>
</dbReference>
<dbReference type="Gene3D" id="2.120.10.60">
    <property type="entry name" value="Tricorn protease N-terminal domain"/>
    <property type="match status" value="2"/>
</dbReference>
<evidence type="ECO:0000313" key="14">
    <source>
        <dbReference type="Proteomes" id="UP001597012"/>
    </source>
</evidence>
<dbReference type="Gene3D" id="3.90.226.10">
    <property type="entry name" value="2-enoyl-CoA Hydratase, Chain A, domain 1"/>
    <property type="match status" value="1"/>
</dbReference>
<comment type="caution">
    <text evidence="13">The sequence shown here is derived from an EMBL/GenBank/DDBJ whole genome shotgun (WGS) entry which is preliminary data.</text>
</comment>
<sequence>MKNQLFTTICILFVSALQAQVTPQWARYSAVSPDGEIIAFTYKGDIYSVPTQGGIATQLTFHTAHDYGVVWNNDGTALAFASNRFGNFDVFTMDAKGGSEKRLTFHSTDEMPYTFSADDTSVLFKAARQDAVTHRQYPISRQAELYSVPVSGGRVDQVLTVPAEEVDINADGTQMVYQDMKGFEDPFRKHHVSAITRDIWKYDMVSGKHTMLTSFKGEDRDPVFAPDQQSIYYLSEASGSFNVHKLRLGNPSETEQLTSFKTHPIRFLSIGGDTMVFSYDGEIYRFKEGSQPEKVDILIRTQNAKNMVEYVSVNGGVREMDIAPNGKEIAFISRGEVFVTSVDGTLTKRLTNTPEQERFVKFTPDGTSVAYASERGGKWAIYKSSKTRSEEPYFFAATLIQEDTLLAKPTDVYLPEFSPDGESMAYIEGRRTLKVRNLKTKAEVTLLTPKELYHFSDGDKNFKWSPDSKWLLVDWGVTLSNNEILLISADGKTRMNLTESGYADTSPKWVNDGKQLIWFANREGLKSYATSGRTEYDVYSMFLTQDGWDKFNMSKEEYDLMKLIQEGDTTEDDESDDKADKKKKKNADATAKEKVKPLRFDMENLRERKARLTIHSSKLSDAVLSKDGEKLYYLTRFEKGLNLWETEIRTKSTKMLIGLDAKSGSLSWDKKQENLFLLADGKISKIDTKAAKNEPVKIKAEMILDADAERQHMFDHVWLRTNGIFYTSDFHGVDWEAMRTEYQKYIPHIGNSYEFAELLSEMLGELNVSHAGGRFNDDIKNGDKTASLGIFRDYAHQGNGIKIAEVIKGGPLDKAGFDLKPGMVIEKINGETVLPSRDIASYLNRMEGTFMLLDILDADAKRKQVTVKPISLQEEGRLLYKRWVKRNEAEVAKASDGKLGYVHIPGMSDGPYRTIYDRMMGKFSDTKAVIVDTRFNGGGDLVADLAMFFTGIPFLSYETEDRKVGGEPTSRWTKPTLAMFNESMYSDGSCFASGYVDLKIGKTVGMPVPGTCSFAGWERLPNGGRWGVVPVSAKNKAGEWLENNETDPEILVKNQPELIAKGRDEQLERSIEVLLKEVE</sequence>
<dbReference type="EMBL" id="JBHTHY010000006">
    <property type="protein sequence ID" value="MFD0797465.1"/>
    <property type="molecule type" value="Genomic_DNA"/>
</dbReference>
<feature type="domain" description="Tail specific protease" evidence="10">
    <location>
        <begin position="898"/>
        <end position="1051"/>
    </location>
</feature>
<keyword evidence="4 7" id="KW-0645">Protease</keyword>
<keyword evidence="3 7" id="KW-0963">Cytoplasm</keyword>
<dbReference type="Gene3D" id="3.30.750.44">
    <property type="match status" value="1"/>
</dbReference>
<dbReference type="EC" id="3.4.21.-" evidence="7"/>
<dbReference type="Pfam" id="PF14684">
    <property type="entry name" value="Tricorn_C1"/>
    <property type="match status" value="1"/>
</dbReference>
<evidence type="ECO:0000313" key="13">
    <source>
        <dbReference type="EMBL" id="MFD0797465.1"/>
    </source>
</evidence>
<dbReference type="InterPro" id="IPR029045">
    <property type="entry name" value="ClpP/crotonase-like_dom_sf"/>
</dbReference>
<evidence type="ECO:0000259" key="12">
    <source>
        <dbReference type="Pfam" id="PF14685"/>
    </source>
</evidence>
<evidence type="ECO:0000256" key="2">
    <source>
        <dbReference type="ARBA" id="ARBA00008524"/>
    </source>
</evidence>
<dbReference type="Pfam" id="PF26550">
    <property type="entry name" value="Tricorn_2nd"/>
    <property type="match status" value="1"/>
</dbReference>
<feature type="region of interest" description="Disordered" evidence="8">
    <location>
        <begin position="569"/>
        <end position="590"/>
    </location>
</feature>
<dbReference type="Pfam" id="PF26549">
    <property type="entry name" value="Tricorn_N"/>
    <property type="match status" value="1"/>
</dbReference>
<reference evidence="14" key="1">
    <citation type="journal article" date="2019" name="Int. J. Syst. Evol. Microbiol.">
        <title>The Global Catalogue of Microorganisms (GCM) 10K type strain sequencing project: providing services to taxonomists for standard genome sequencing and annotation.</title>
        <authorList>
            <consortium name="The Broad Institute Genomics Platform"/>
            <consortium name="The Broad Institute Genome Sequencing Center for Infectious Disease"/>
            <person name="Wu L."/>
            <person name="Ma J."/>
        </authorList>
    </citation>
    <scope>NUCLEOTIDE SEQUENCE [LARGE SCALE GENOMIC DNA]</scope>
    <source>
        <strain evidence="14">CCUG 61948</strain>
    </source>
</reference>
<keyword evidence="14" id="KW-1185">Reference proteome</keyword>
<evidence type="ECO:0000256" key="1">
    <source>
        <dbReference type="ARBA" id="ARBA00004496"/>
    </source>
</evidence>
<comment type="similarity">
    <text evidence="2 7">Belongs to the peptidase S41B family.</text>
</comment>
<dbReference type="RefSeq" id="WP_379933785.1">
    <property type="nucleotide sequence ID" value="NZ_JBHTHY010000006.1"/>
</dbReference>